<keyword evidence="5" id="KW-0862">Zinc</keyword>
<dbReference type="GO" id="GO:0042790">
    <property type="term" value="P:nucleolar large rRNA transcription by RNA polymerase I"/>
    <property type="evidence" value="ECO:0007669"/>
    <property type="project" value="TreeGrafter"/>
</dbReference>
<accession>A0A4S8MYD8</accession>
<dbReference type="PANTHER" id="PTHR31576:SF2">
    <property type="entry name" value="TATA BOX-BINDING PROTEIN-ASSOCIATED FACTOR RNA POLYMERASE I SUBUNIT B"/>
    <property type="match status" value="1"/>
</dbReference>
<keyword evidence="7" id="KW-0238">DNA-binding</keyword>
<dbReference type="InterPro" id="IPR033599">
    <property type="entry name" value="TAF1B/Rrn7"/>
</dbReference>
<dbReference type="Proteomes" id="UP000297245">
    <property type="component" value="Unassembled WGS sequence"/>
</dbReference>
<dbReference type="OrthoDB" id="428577at2759"/>
<comment type="similarity">
    <text evidence="2">Belongs to the RRN7/TAF1B family.</text>
</comment>
<dbReference type="EMBL" id="ML179035">
    <property type="protein sequence ID" value="THV08460.1"/>
    <property type="molecule type" value="Genomic_DNA"/>
</dbReference>
<dbReference type="GO" id="GO:0008270">
    <property type="term" value="F:zinc ion binding"/>
    <property type="evidence" value="ECO:0007669"/>
    <property type="project" value="UniProtKB-KW"/>
</dbReference>
<protein>
    <recommendedName>
        <fullName evidence="11">Rrn7/TAF1B C-terminal cyclin domain-containing protein</fullName>
    </recommendedName>
</protein>
<comment type="subcellular location">
    <subcellularLocation>
        <location evidence="1">Nucleus</location>
        <location evidence="1">Nucleolus</location>
    </subcellularLocation>
</comment>
<evidence type="ECO:0000313" key="12">
    <source>
        <dbReference type="EMBL" id="THV08460.1"/>
    </source>
</evidence>
<gene>
    <name evidence="12" type="ORF">K435DRAFT_824947</name>
</gene>
<evidence type="ECO:0000256" key="8">
    <source>
        <dbReference type="ARBA" id="ARBA00023163"/>
    </source>
</evidence>
<evidence type="ECO:0000256" key="6">
    <source>
        <dbReference type="ARBA" id="ARBA00023015"/>
    </source>
</evidence>
<keyword evidence="13" id="KW-1185">Reference proteome</keyword>
<evidence type="ECO:0000256" key="2">
    <source>
        <dbReference type="ARBA" id="ARBA00006899"/>
    </source>
</evidence>
<keyword evidence="4" id="KW-0863">Zinc-finger</keyword>
<reference evidence="12 13" key="1">
    <citation type="journal article" date="2019" name="Nat. Ecol. Evol.">
        <title>Megaphylogeny resolves global patterns of mushroom evolution.</title>
        <authorList>
            <person name="Varga T."/>
            <person name="Krizsan K."/>
            <person name="Foldi C."/>
            <person name="Dima B."/>
            <person name="Sanchez-Garcia M."/>
            <person name="Sanchez-Ramirez S."/>
            <person name="Szollosi G.J."/>
            <person name="Szarkandi J.G."/>
            <person name="Papp V."/>
            <person name="Albert L."/>
            <person name="Andreopoulos W."/>
            <person name="Angelini C."/>
            <person name="Antonin V."/>
            <person name="Barry K.W."/>
            <person name="Bougher N.L."/>
            <person name="Buchanan P."/>
            <person name="Buyck B."/>
            <person name="Bense V."/>
            <person name="Catcheside P."/>
            <person name="Chovatia M."/>
            <person name="Cooper J."/>
            <person name="Damon W."/>
            <person name="Desjardin D."/>
            <person name="Finy P."/>
            <person name="Geml J."/>
            <person name="Haridas S."/>
            <person name="Hughes K."/>
            <person name="Justo A."/>
            <person name="Karasinski D."/>
            <person name="Kautmanova I."/>
            <person name="Kiss B."/>
            <person name="Kocsube S."/>
            <person name="Kotiranta H."/>
            <person name="LaButti K.M."/>
            <person name="Lechner B.E."/>
            <person name="Liimatainen K."/>
            <person name="Lipzen A."/>
            <person name="Lukacs Z."/>
            <person name="Mihaltcheva S."/>
            <person name="Morgado L.N."/>
            <person name="Niskanen T."/>
            <person name="Noordeloos M.E."/>
            <person name="Ohm R.A."/>
            <person name="Ortiz-Santana B."/>
            <person name="Ovrebo C."/>
            <person name="Racz N."/>
            <person name="Riley R."/>
            <person name="Savchenko A."/>
            <person name="Shiryaev A."/>
            <person name="Soop K."/>
            <person name="Spirin V."/>
            <person name="Szebenyi C."/>
            <person name="Tomsovsky M."/>
            <person name="Tulloss R.E."/>
            <person name="Uehling J."/>
            <person name="Grigoriev I.V."/>
            <person name="Vagvolgyi C."/>
            <person name="Papp T."/>
            <person name="Martin F.M."/>
            <person name="Miettinen O."/>
            <person name="Hibbett D.S."/>
            <person name="Nagy L.G."/>
        </authorList>
    </citation>
    <scope>NUCLEOTIDE SEQUENCE [LARGE SCALE GENOMIC DNA]</scope>
    <source>
        <strain evidence="12 13">CBS 962.96</strain>
    </source>
</reference>
<keyword evidence="8" id="KW-0804">Transcription</keyword>
<dbReference type="Pfam" id="PF20645">
    <property type="entry name" value="Rrn7_cyclin_C"/>
    <property type="match status" value="1"/>
</dbReference>
<evidence type="ECO:0000256" key="1">
    <source>
        <dbReference type="ARBA" id="ARBA00004604"/>
    </source>
</evidence>
<keyword evidence="6" id="KW-0805">Transcription regulation</keyword>
<dbReference type="InterPro" id="IPR048538">
    <property type="entry name" value="Rrn7_cyclin_C"/>
</dbReference>
<dbReference type="GO" id="GO:0070860">
    <property type="term" value="C:RNA polymerase I core factor complex"/>
    <property type="evidence" value="ECO:0007669"/>
    <property type="project" value="InterPro"/>
</dbReference>
<evidence type="ECO:0000256" key="4">
    <source>
        <dbReference type="ARBA" id="ARBA00022771"/>
    </source>
</evidence>
<evidence type="ECO:0000256" key="9">
    <source>
        <dbReference type="ARBA" id="ARBA00023242"/>
    </source>
</evidence>
<evidence type="ECO:0000259" key="11">
    <source>
        <dbReference type="Pfam" id="PF20645"/>
    </source>
</evidence>
<feature type="domain" description="Rrn7/TAF1B C-terminal cyclin" evidence="11">
    <location>
        <begin position="294"/>
        <end position="466"/>
    </location>
</feature>
<evidence type="ECO:0000256" key="7">
    <source>
        <dbReference type="ARBA" id="ARBA00023125"/>
    </source>
</evidence>
<keyword evidence="3" id="KW-0479">Metal-binding</keyword>
<feature type="compositionally biased region" description="Low complexity" evidence="10">
    <location>
        <begin position="161"/>
        <end position="173"/>
    </location>
</feature>
<keyword evidence="9" id="KW-0539">Nucleus</keyword>
<sequence>MAPKRRCPVCGSKQWHKEPSSGLIACSEGHILQNYRNEATEAEDMGQHALRKRTLKSGRKTKEIRSNANPELYHGAQGRYLYFQCQQFILRKQIAAVTRLWKLPPEFEMVCRDIWTLHLSMLSDPVPENPSMELESEEKKDEEQSTSPRSTSGLNARRKLSPSSPSGSPSPSGDSEDDERKENDDEEDPLLADLMRQNSETSSQEESGDEQPIAGPAKIARTRGYSRHEGPAMNLAVLMVALWTMKIPVLYRDFAKHIEMWELPYLEPVRLLPQEMVLHLTKHNIQALSPTRTPDTIHLHKLTSRLAKLMYRMYSVSTPEANAAPILWRVIQGLGGTPLLYRLTKRLSHLLSLPLALHHTLVPGLRQIKQKDPEHHKYDNAPVEASFLAATVVMLKLVYGLDGKARLPADAADPACALPKIADYLETIKQLQETDTKDSVFNSESWTSVDKLDDATMDAYMSFCEQVLVGSDAEEHKILTEYFPVTKSTHVGHDETTTKEYQYWTGRHANGVTDDDMDRPGAGYKIYASRDVLGSPPEELERVVARACEWGRIRREYIYGLVEKYERRLVRRLKG</sequence>
<organism evidence="12 13">
    <name type="scientific">Dendrothele bispora (strain CBS 962.96)</name>
    <dbReference type="NCBI Taxonomy" id="1314807"/>
    <lineage>
        <taxon>Eukaryota</taxon>
        <taxon>Fungi</taxon>
        <taxon>Dikarya</taxon>
        <taxon>Basidiomycota</taxon>
        <taxon>Agaricomycotina</taxon>
        <taxon>Agaricomycetes</taxon>
        <taxon>Agaricomycetidae</taxon>
        <taxon>Agaricales</taxon>
        <taxon>Agaricales incertae sedis</taxon>
        <taxon>Dendrothele</taxon>
    </lineage>
</organism>
<evidence type="ECO:0000256" key="5">
    <source>
        <dbReference type="ARBA" id="ARBA00022833"/>
    </source>
</evidence>
<evidence type="ECO:0000313" key="13">
    <source>
        <dbReference type="Proteomes" id="UP000297245"/>
    </source>
</evidence>
<name>A0A4S8MYD8_DENBC</name>
<dbReference type="AlphaFoldDB" id="A0A4S8MYD8"/>
<dbReference type="PANTHER" id="PTHR31576">
    <property type="entry name" value="TATA BOX-BINDING PROTEIN-ASSOCIATED FACTOR RNA POLYMERASE I SUBUNIT B"/>
    <property type="match status" value="1"/>
</dbReference>
<evidence type="ECO:0000256" key="10">
    <source>
        <dbReference type="SAM" id="MobiDB-lite"/>
    </source>
</evidence>
<evidence type="ECO:0000256" key="3">
    <source>
        <dbReference type="ARBA" id="ARBA00022723"/>
    </source>
</evidence>
<feature type="region of interest" description="Disordered" evidence="10">
    <location>
        <begin position="123"/>
        <end position="188"/>
    </location>
</feature>
<dbReference type="GO" id="GO:0001164">
    <property type="term" value="F:RNA polymerase I core promoter sequence-specific DNA binding"/>
    <property type="evidence" value="ECO:0007669"/>
    <property type="project" value="InterPro"/>
</dbReference>
<proteinExistence type="inferred from homology"/>